<evidence type="ECO:0000259" key="1">
    <source>
        <dbReference type="Pfam" id="PF21307"/>
    </source>
</evidence>
<evidence type="ECO:0000313" key="4">
    <source>
        <dbReference type="Proteomes" id="UP000824156"/>
    </source>
</evidence>
<dbReference type="Gene3D" id="2.60.40.1180">
    <property type="entry name" value="Golgi alpha-mannosidase II"/>
    <property type="match status" value="1"/>
</dbReference>
<dbReference type="Proteomes" id="UP000824156">
    <property type="component" value="Unassembled WGS sequence"/>
</dbReference>
<dbReference type="InterPro" id="IPR008928">
    <property type="entry name" value="6-hairpin_glycosidase_sf"/>
</dbReference>
<dbReference type="Pfam" id="PF21307">
    <property type="entry name" value="Glyco_hydro_95_C"/>
    <property type="match status" value="1"/>
</dbReference>
<keyword evidence="3" id="KW-0378">Hydrolase</keyword>
<dbReference type="AlphaFoldDB" id="A0A9D1W9T2"/>
<dbReference type="Pfam" id="PF22124">
    <property type="entry name" value="Glyco_hydro_95_cat"/>
    <property type="match status" value="1"/>
</dbReference>
<reference evidence="3" key="2">
    <citation type="submission" date="2021-04" db="EMBL/GenBank/DDBJ databases">
        <authorList>
            <person name="Gilroy R."/>
        </authorList>
    </citation>
    <scope>NUCLEOTIDE SEQUENCE</scope>
    <source>
        <strain evidence="3">1719</strain>
    </source>
</reference>
<accession>A0A9D1W9T2</accession>
<name>A0A9D1W9T2_9SPHI</name>
<proteinExistence type="predicted"/>
<dbReference type="GO" id="GO:0005975">
    <property type="term" value="P:carbohydrate metabolic process"/>
    <property type="evidence" value="ECO:0007669"/>
    <property type="project" value="InterPro"/>
</dbReference>
<organism evidence="3 4">
    <name type="scientific">Candidatus Sphingobacterium stercoripullorum</name>
    <dbReference type="NCBI Taxonomy" id="2838759"/>
    <lineage>
        <taxon>Bacteria</taxon>
        <taxon>Pseudomonadati</taxon>
        <taxon>Bacteroidota</taxon>
        <taxon>Sphingobacteriia</taxon>
        <taxon>Sphingobacteriales</taxon>
        <taxon>Sphingobacteriaceae</taxon>
        <taxon>Sphingobacterium</taxon>
    </lineage>
</organism>
<reference evidence="3" key="1">
    <citation type="journal article" date="2021" name="PeerJ">
        <title>Extensive microbial diversity within the chicken gut microbiome revealed by metagenomics and culture.</title>
        <authorList>
            <person name="Gilroy R."/>
            <person name="Ravi A."/>
            <person name="Getino M."/>
            <person name="Pursley I."/>
            <person name="Horton D.L."/>
            <person name="Alikhan N.F."/>
            <person name="Baker D."/>
            <person name="Gharbi K."/>
            <person name="Hall N."/>
            <person name="Watson M."/>
            <person name="Adriaenssens E.M."/>
            <person name="Foster-Nyarko E."/>
            <person name="Jarju S."/>
            <person name="Secka A."/>
            <person name="Antonio M."/>
            <person name="Oren A."/>
            <person name="Chaudhuri R.R."/>
            <person name="La Ragione R."/>
            <person name="Hildebrand F."/>
            <person name="Pallen M.J."/>
        </authorList>
    </citation>
    <scope>NUCLEOTIDE SEQUENCE</scope>
    <source>
        <strain evidence="3">1719</strain>
    </source>
</reference>
<feature type="non-terminal residue" evidence="3">
    <location>
        <position position="1"/>
    </location>
</feature>
<evidence type="ECO:0000313" key="3">
    <source>
        <dbReference type="EMBL" id="HIX55083.1"/>
    </source>
</evidence>
<dbReference type="InterPro" id="IPR013780">
    <property type="entry name" value="Glyco_hydro_b"/>
</dbReference>
<dbReference type="SUPFAM" id="SSF48208">
    <property type="entry name" value="Six-hairpin glycosidases"/>
    <property type="match status" value="1"/>
</dbReference>
<dbReference type="PANTHER" id="PTHR31084">
    <property type="entry name" value="ALPHA-L-FUCOSIDASE 2"/>
    <property type="match status" value="1"/>
</dbReference>
<gene>
    <name evidence="3" type="ORF">H9853_08655</name>
</gene>
<evidence type="ECO:0000259" key="2">
    <source>
        <dbReference type="Pfam" id="PF22124"/>
    </source>
</evidence>
<dbReference type="PANTHER" id="PTHR31084:SF0">
    <property type="entry name" value="ALPHA-L-FUCOSIDASE 2"/>
    <property type="match status" value="1"/>
</dbReference>
<dbReference type="InterPro" id="IPR049053">
    <property type="entry name" value="AFCA-like_C"/>
</dbReference>
<feature type="domain" description="Glycosyl hydrolase family 95 catalytic" evidence="2">
    <location>
        <begin position="6"/>
        <end position="40"/>
    </location>
</feature>
<comment type="caution">
    <text evidence="3">The sequence shown here is derived from an EMBL/GenBank/DDBJ whole genome shotgun (WGS) entry which is preliminary data.</text>
</comment>
<feature type="domain" description="Alpha fucosidase A-like C-terminal" evidence="1">
    <location>
        <begin position="42"/>
        <end position="108"/>
    </location>
</feature>
<dbReference type="InterPro" id="IPR054363">
    <property type="entry name" value="GH95_cat"/>
</dbReference>
<dbReference type="GO" id="GO:0004560">
    <property type="term" value="F:alpha-L-fucosidase activity"/>
    <property type="evidence" value="ECO:0007669"/>
    <property type="project" value="TreeGrafter"/>
</dbReference>
<protein>
    <submittedName>
        <fullName evidence="3">Glycoside hydrolase family 95 protein</fullName>
    </submittedName>
</protein>
<sequence>SMLLSPATTSGGSYANLFDAHPPFQIDGNFGGAAGIVEMLVQSHTSYIDILPALPSSLKSGSMSGVKLRGGFQADLSWDEHQLSTFVITSQAGNTLRLKYKDKTIQLETKPGASYAFDGELSLVSE</sequence>
<dbReference type="EMBL" id="DXEZ01000237">
    <property type="protein sequence ID" value="HIX55083.1"/>
    <property type="molecule type" value="Genomic_DNA"/>
</dbReference>